<proteinExistence type="predicted"/>
<evidence type="ECO:0000313" key="3">
    <source>
        <dbReference type="EMBL" id="MBF6056894.1"/>
    </source>
</evidence>
<name>A0ABS0BVB4_9GAMM</name>
<reference evidence="3 4" key="1">
    <citation type="submission" date="2020-06" db="EMBL/GenBank/DDBJ databases">
        <authorList>
            <person name="Scott K."/>
        </authorList>
    </citation>
    <scope>NUCLEOTIDE SEQUENCE [LARGE SCALE GENOMIC DNA]</scope>
    <source>
        <strain evidence="3 4">HH1</strain>
    </source>
</reference>
<gene>
    <name evidence="3" type="ORF">H8792_000905</name>
</gene>
<feature type="transmembrane region" description="Helical" evidence="2">
    <location>
        <begin position="7"/>
        <end position="25"/>
    </location>
</feature>
<dbReference type="EMBL" id="JACBGI020000001">
    <property type="protein sequence ID" value="MBF6056894.1"/>
    <property type="molecule type" value="Genomic_DNA"/>
</dbReference>
<keyword evidence="2" id="KW-0472">Membrane</keyword>
<keyword evidence="2" id="KW-0812">Transmembrane</keyword>
<evidence type="ECO:0000256" key="1">
    <source>
        <dbReference type="SAM" id="MobiDB-lite"/>
    </source>
</evidence>
<reference evidence="3 4" key="2">
    <citation type="submission" date="2020-11" db="EMBL/GenBank/DDBJ databases">
        <title>Sulfur oxidizing isolate from Hospital Hole Sinkhole.</title>
        <authorList>
            <person name="Scott K.M."/>
        </authorList>
    </citation>
    <scope>NUCLEOTIDE SEQUENCE [LARGE SCALE GENOMIC DNA]</scope>
    <source>
        <strain evidence="3 4">HH1</strain>
    </source>
</reference>
<keyword evidence="2" id="KW-1133">Transmembrane helix</keyword>
<evidence type="ECO:0000313" key="4">
    <source>
        <dbReference type="Proteomes" id="UP001193680"/>
    </source>
</evidence>
<dbReference type="RefSeq" id="WP_194947252.1">
    <property type="nucleotide sequence ID" value="NZ_JACBGI020000001.1"/>
</dbReference>
<feature type="compositionally biased region" description="Polar residues" evidence="1">
    <location>
        <begin position="113"/>
        <end position="131"/>
    </location>
</feature>
<dbReference type="Proteomes" id="UP001193680">
    <property type="component" value="Unassembled WGS sequence"/>
</dbReference>
<evidence type="ECO:0000256" key="2">
    <source>
        <dbReference type="SAM" id="Phobius"/>
    </source>
</evidence>
<organism evidence="3 4">
    <name type="scientific">Thiomicrorhabdus heinhorstiae</name>
    <dbReference type="NCBI Taxonomy" id="2748010"/>
    <lineage>
        <taxon>Bacteria</taxon>
        <taxon>Pseudomonadati</taxon>
        <taxon>Pseudomonadota</taxon>
        <taxon>Gammaproteobacteria</taxon>
        <taxon>Thiotrichales</taxon>
        <taxon>Piscirickettsiaceae</taxon>
        <taxon>Thiomicrorhabdus</taxon>
    </lineage>
</organism>
<sequence length="131" mass="15031">MHPKLNFWFQSISLVAVVVWLYFTFVEKSLISRLFEGQALLIDLLLGLPLVLALAVVIYASVFWTLKLILVLAFPQFLQTIETHYDGDEESIQRLEDEHGQAYWEQEDDTSDKQTVQNDQPASNSSSKKPD</sequence>
<evidence type="ECO:0008006" key="5">
    <source>
        <dbReference type="Google" id="ProtNLM"/>
    </source>
</evidence>
<feature type="transmembrane region" description="Helical" evidence="2">
    <location>
        <begin position="45"/>
        <end position="66"/>
    </location>
</feature>
<accession>A0ABS0BVB4</accession>
<protein>
    <recommendedName>
        <fullName evidence="5">DUF4282 domain-containing protein</fullName>
    </recommendedName>
</protein>
<comment type="caution">
    <text evidence="3">The sequence shown here is derived from an EMBL/GenBank/DDBJ whole genome shotgun (WGS) entry which is preliminary data.</text>
</comment>
<feature type="region of interest" description="Disordered" evidence="1">
    <location>
        <begin position="103"/>
        <end position="131"/>
    </location>
</feature>
<keyword evidence="4" id="KW-1185">Reference proteome</keyword>